<dbReference type="NCBIfam" id="TIGR01853">
    <property type="entry name" value="lipid_A_lpxD"/>
    <property type="match status" value="1"/>
</dbReference>
<dbReference type="PROSITE" id="PS00101">
    <property type="entry name" value="HEXAPEP_TRANSFERASES"/>
    <property type="match status" value="1"/>
</dbReference>
<dbReference type="NCBIfam" id="NF002060">
    <property type="entry name" value="PRK00892.1"/>
    <property type="match status" value="1"/>
</dbReference>
<evidence type="ECO:0000313" key="9">
    <source>
        <dbReference type="EMBL" id="HIT97339.1"/>
    </source>
</evidence>
<dbReference type="Gene3D" id="3.40.1390.10">
    <property type="entry name" value="MurE/MurF, N-terminal domain"/>
    <property type="match status" value="1"/>
</dbReference>
<evidence type="ECO:0000256" key="6">
    <source>
        <dbReference type="ARBA" id="ARBA00023315"/>
    </source>
</evidence>
<comment type="subunit">
    <text evidence="7">Homotrimer.</text>
</comment>
<evidence type="ECO:0000256" key="2">
    <source>
        <dbReference type="ARBA" id="ARBA00022556"/>
    </source>
</evidence>
<comment type="catalytic activity">
    <reaction evidence="7">
        <text>a UDP-3-O-[(3R)-3-hydroxyacyl]-alpha-D-glucosamine + a (3R)-hydroxyacyl-[ACP] = a UDP-2-N,3-O-bis[(3R)-3-hydroxyacyl]-alpha-D-glucosamine + holo-[ACP] + H(+)</text>
        <dbReference type="Rhea" id="RHEA:53836"/>
        <dbReference type="Rhea" id="RHEA-COMP:9685"/>
        <dbReference type="Rhea" id="RHEA-COMP:9945"/>
        <dbReference type="ChEBI" id="CHEBI:15378"/>
        <dbReference type="ChEBI" id="CHEBI:64479"/>
        <dbReference type="ChEBI" id="CHEBI:78827"/>
        <dbReference type="ChEBI" id="CHEBI:137740"/>
        <dbReference type="ChEBI" id="CHEBI:137748"/>
        <dbReference type="EC" id="2.3.1.191"/>
    </reaction>
</comment>
<organism evidence="9 10">
    <name type="scientific">Candidatus Merdimorpha stercoravium</name>
    <dbReference type="NCBI Taxonomy" id="2840863"/>
    <lineage>
        <taxon>Bacteria</taxon>
        <taxon>Pseudomonadati</taxon>
        <taxon>Bacteroidota</taxon>
        <taxon>Flavobacteriia</taxon>
        <taxon>Flavobacteriales</taxon>
        <taxon>Candidatus Merdimorpha</taxon>
    </lineage>
</organism>
<dbReference type="GO" id="GO:0009245">
    <property type="term" value="P:lipid A biosynthetic process"/>
    <property type="evidence" value="ECO:0007669"/>
    <property type="project" value="UniProtKB-UniRule"/>
</dbReference>
<dbReference type="InterPro" id="IPR011004">
    <property type="entry name" value="Trimer_LpxA-like_sf"/>
</dbReference>
<keyword evidence="2 7" id="KW-0441">Lipid A biosynthesis</keyword>
<dbReference type="GO" id="GO:0103118">
    <property type="term" value="F:UDP-3-O-[(3R)-3-hydroxyacyl]-glucosamine N-acyltransferase activity"/>
    <property type="evidence" value="ECO:0007669"/>
    <property type="project" value="UniProtKB-EC"/>
</dbReference>
<evidence type="ECO:0000256" key="4">
    <source>
        <dbReference type="ARBA" id="ARBA00022737"/>
    </source>
</evidence>
<reference evidence="9" key="1">
    <citation type="submission" date="2020-10" db="EMBL/GenBank/DDBJ databases">
        <authorList>
            <person name="Gilroy R."/>
        </authorList>
    </citation>
    <scope>NUCLEOTIDE SEQUENCE</scope>
    <source>
        <strain evidence="9">1383</strain>
    </source>
</reference>
<evidence type="ECO:0000256" key="1">
    <source>
        <dbReference type="ARBA" id="ARBA00022516"/>
    </source>
</evidence>
<comment type="similarity">
    <text evidence="7">Belongs to the transferase hexapeptide repeat family. LpxD subfamily.</text>
</comment>
<dbReference type="PANTHER" id="PTHR43378:SF2">
    <property type="entry name" value="UDP-3-O-ACYLGLUCOSAMINE N-ACYLTRANSFERASE 1, MITOCHONDRIAL-RELATED"/>
    <property type="match status" value="1"/>
</dbReference>
<dbReference type="PANTHER" id="PTHR43378">
    <property type="entry name" value="UDP-3-O-ACYLGLUCOSAMINE N-ACYLTRANSFERASE"/>
    <property type="match status" value="1"/>
</dbReference>
<dbReference type="CDD" id="cd03352">
    <property type="entry name" value="LbH_LpxD"/>
    <property type="match status" value="1"/>
</dbReference>
<dbReference type="InterPro" id="IPR001451">
    <property type="entry name" value="Hexapep"/>
</dbReference>
<evidence type="ECO:0000313" key="10">
    <source>
        <dbReference type="Proteomes" id="UP000824161"/>
    </source>
</evidence>
<proteinExistence type="inferred from homology"/>
<dbReference type="SUPFAM" id="SSF51161">
    <property type="entry name" value="Trimeric LpxA-like enzymes"/>
    <property type="match status" value="1"/>
</dbReference>
<comment type="function">
    <text evidence="7">Catalyzes the N-acylation of UDP-3-O-acylglucosamine using 3-hydroxyacyl-ACP as the acyl donor. Is involved in the biosynthesis of lipid A, a phosphorylated glycolipid that anchors the lipopolysaccharide to the outer membrane of the cell.</text>
</comment>
<name>A0A9D1KTG1_9FLAO</name>
<protein>
    <recommendedName>
        <fullName evidence="7">UDP-3-O-acylglucosamine N-acyltransferase</fullName>
        <ecNumber evidence="7">2.3.1.191</ecNumber>
    </recommendedName>
</protein>
<evidence type="ECO:0000259" key="8">
    <source>
        <dbReference type="Pfam" id="PF04613"/>
    </source>
</evidence>
<keyword evidence="5 7" id="KW-0443">Lipid metabolism</keyword>
<evidence type="ECO:0000256" key="3">
    <source>
        <dbReference type="ARBA" id="ARBA00022679"/>
    </source>
</evidence>
<feature type="active site" description="Proton acceptor" evidence="7">
    <location>
        <position position="242"/>
    </location>
</feature>
<dbReference type="AlphaFoldDB" id="A0A9D1KTG1"/>
<evidence type="ECO:0000256" key="7">
    <source>
        <dbReference type="HAMAP-Rule" id="MF_00523"/>
    </source>
</evidence>
<evidence type="ECO:0000256" key="5">
    <source>
        <dbReference type="ARBA" id="ARBA00023098"/>
    </source>
</evidence>
<reference evidence="9" key="2">
    <citation type="journal article" date="2021" name="PeerJ">
        <title>Extensive microbial diversity within the chicken gut microbiome revealed by metagenomics and culture.</title>
        <authorList>
            <person name="Gilroy R."/>
            <person name="Ravi A."/>
            <person name="Getino M."/>
            <person name="Pursley I."/>
            <person name="Horton D.L."/>
            <person name="Alikhan N.F."/>
            <person name="Baker D."/>
            <person name="Gharbi K."/>
            <person name="Hall N."/>
            <person name="Watson M."/>
            <person name="Adriaenssens E.M."/>
            <person name="Foster-Nyarko E."/>
            <person name="Jarju S."/>
            <person name="Secka A."/>
            <person name="Antonio M."/>
            <person name="Oren A."/>
            <person name="Chaudhuri R.R."/>
            <person name="La Ragione R."/>
            <person name="Hildebrand F."/>
            <person name="Pallen M.J."/>
        </authorList>
    </citation>
    <scope>NUCLEOTIDE SEQUENCE</scope>
    <source>
        <strain evidence="9">1383</strain>
    </source>
</reference>
<dbReference type="Pfam" id="PF00132">
    <property type="entry name" value="Hexapep"/>
    <property type="match status" value="2"/>
</dbReference>
<dbReference type="EC" id="2.3.1.191" evidence="7"/>
<keyword evidence="1 7" id="KW-0444">Lipid biosynthesis</keyword>
<keyword evidence="6 7" id="KW-0012">Acyltransferase</keyword>
<accession>A0A9D1KTG1</accession>
<dbReference type="InterPro" id="IPR020573">
    <property type="entry name" value="UDP_GlcNAc_AcTrfase_non-rep"/>
</dbReference>
<dbReference type="Proteomes" id="UP000824161">
    <property type="component" value="Unassembled WGS sequence"/>
</dbReference>
<comment type="caution">
    <text evidence="9">The sequence shown here is derived from an EMBL/GenBank/DDBJ whole genome shotgun (WGS) entry which is preliminary data.</text>
</comment>
<gene>
    <name evidence="7 9" type="primary">lpxD</name>
    <name evidence="9" type="ORF">IAC44_00715</name>
</gene>
<comment type="pathway">
    <text evidence="7">Bacterial outer membrane biogenesis; LPS lipid A biosynthesis.</text>
</comment>
<dbReference type="Gene3D" id="2.160.10.10">
    <property type="entry name" value="Hexapeptide repeat proteins"/>
    <property type="match status" value="1"/>
</dbReference>
<dbReference type="EMBL" id="DVLY01000015">
    <property type="protein sequence ID" value="HIT97339.1"/>
    <property type="molecule type" value="Genomic_DNA"/>
</dbReference>
<keyword evidence="4 7" id="KW-0677">Repeat</keyword>
<feature type="domain" description="UDP-3-O-[3-hydroxymyristoyl] glucosamine N-acyltransferase non-repeat region" evidence="8">
    <location>
        <begin position="24"/>
        <end position="89"/>
    </location>
</feature>
<dbReference type="InterPro" id="IPR007691">
    <property type="entry name" value="LpxD"/>
</dbReference>
<dbReference type="InterPro" id="IPR018357">
    <property type="entry name" value="Hexapep_transf_CS"/>
</dbReference>
<keyword evidence="3 7" id="KW-0808">Transferase</keyword>
<dbReference type="HAMAP" id="MF_00523">
    <property type="entry name" value="LpxD"/>
    <property type="match status" value="1"/>
</dbReference>
<dbReference type="GO" id="GO:0016410">
    <property type="term" value="F:N-acyltransferase activity"/>
    <property type="evidence" value="ECO:0007669"/>
    <property type="project" value="InterPro"/>
</dbReference>
<dbReference type="Pfam" id="PF04613">
    <property type="entry name" value="LpxD"/>
    <property type="match status" value="1"/>
</dbReference>
<dbReference type="GO" id="GO:0016020">
    <property type="term" value="C:membrane"/>
    <property type="evidence" value="ECO:0007669"/>
    <property type="project" value="GOC"/>
</dbReference>
<sequence>MKFAASQIGEILQGTIEGDATVCVDRLAKIEEATEGSITFLANPKYTHYIYTTGASVVIVSKDFVPSAPVPATMIRVEDPYTSFTTLLEFYENYLKSLKNGIEQPSFQAPDLKMGQNVYLGAFSYIGEGVVLGDDVKIYPQVYIGDHVKIGRGTVIYAGARIYRDTHIGADCIVHAGAVLGADGFGFAPQADGSYKKIPQTGNVVLEDDVEIGANTTVDRSTIGSTVIRKGSKLDNLIQIAHNVEIGQNTGIAAQTGVAGSSKIGAGCIIGGQVGIAGHLHIGDRTTIAAQSGVIADIAPGATVMGAPSFDHKEYVKSYVVFRKLPKLAHQIEQINKKLEKENK</sequence>